<evidence type="ECO:0000313" key="3">
    <source>
        <dbReference type="EMBL" id="CEO87949.1"/>
    </source>
</evidence>
<gene>
    <name evidence="3" type="ORF">SSCH_1360002</name>
</gene>
<dbReference type="AlphaFoldDB" id="A0A0B7MBQ8"/>
<proteinExistence type="predicted"/>
<dbReference type="Proteomes" id="UP000046155">
    <property type="component" value="Unassembled WGS sequence"/>
</dbReference>
<feature type="region of interest" description="Disordered" evidence="1">
    <location>
        <begin position="65"/>
        <end position="87"/>
    </location>
</feature>
<reference evidence="4" key="1">
    <citation type="submission" date="2015-01" db="EMBL/GenBank/DDBJ databases">
        <authorList>
            <person name="Manzoor Shahid"/>
            <person name="Zubair Saima"/>
        </authorList>
    </citation>
    <scope>NUCLEOTIDE SEQUENCE [LARGE SCALE GENOMIC DNA]</scope>
    <source>
        <strain evidence="4">Sp3</strain>
    </source>
</reference>
<organism evidence="3 4">
    <name type="scientific">Syntrophaceticus schinkii</name>
    <dbReference type="NCBI Taxonomy" id="499207"/>
    <lineage>
        <taxon>Bacteria</taxon>
        <taxon>Bacillati</taxon>
        <taxon>Bacillota</taxon>
        <taxon>Clostridia</taxon>
        <taxon>Thermoanaerobacterales</taxon>
        <taxon>Thermoanaerobacterales Family III. Incertae Sedis</taxon>
        <taxon>Syntrophaceticus</taxon>
    </lineage>
</organism>
<dbReference type="EMBL" id="CDRZ01000042">
    <property type="protein sequence ID" value="CEO87949.1"/>
    <property type="molecule type" value="Genomic_DNA"/>
</dbReference>
<protein>
    <recommendedName>
        <fullName evidence="2">Transposase DDE domain-containing protein</fullName>
    </recommendedName>
</protein>
<evidence type="ECO:0000259" key="2">
    <source>
        <dbReference type="Pfam" id="PF13701"/>
    </source>
</evidence>
<sequence>MSPEEVWRFYNKRGTCELWINELKDGFAVDEASQHNFVKNEAYMLVKAISYNLMLWFKEATMPERGQKLPGKNHQAQSALCTGQHRG</sequence>
<dbReference type="InterPro" id="IPR025668">
    <property type="entry name" value="Tnp_DDE_dom"/>
</dbReference>
<evidence type="ECO:0000313" key="4">
    <source>
        <dbReference type="Proteomes" id="UP000046155"/>
    </source>
</evidence>
<evidence type="ECO:0000256" key="1">
    <source>
        <dbReference type="SAM" id="MobiDB-lite"/>
    </source>
</evidence>
<accession>A0A0B7MBQ8</accession>
<feature type="domain" description="Transposase DDE" evidence="2">
    <location>
        <begin position="1"/>
        <end position="64"/>
    </location>
</feature>
<dbReference type="Pfam" id="PF13701">
    <property type="entry name" value="DDE_Tnp_1_4"/>
    <property type="match status" value="1"/>
</dbReference>
<name>A0A0B7MBQ8_9FIRM</name>
<keyword evidence="4" id="KW-1185">Reference proteome</keyword>